<comment type="similarity">
    <text evidence="10">Belongs to the peroxiredoxin family. BCP/PrxQ subfamily.</text>
</comment>
<dbReference type="InterPro" id="IPR036249">
    <property type="entry name" value="Thioredoxin-like_sf"/>
</dbReference>
<dbReference type="GO" id="GO:0034599">
    <property type="term" value="P:cellular response to oxidative stress"/>
    <property type="evidence" value="ECO:0007669"/>
    <property type="project" value="TreeGrafter"/>
</dbReference>
<evidence type="ECO:0000256" key="9">
    <source>
        <dbReference type="ARBA" id="ARBA00032824"/>
    </source>
</evidence>
<evidence type="ECO:0000256" key="8">
    <source>
        <dbReference type="ARBA" id="ARBA00023284"/>
    </source>
</evidence>
<keyword evidence="7" id="KW-1015">Disulfide bond</keyword>
<evidence type="ECO:0000256" key="10">
    <source>
        <dbReference type="ARBA" id="ARBA00038489"/>
    </source>
</evidence>
<evidence type="ECO:0000256" key="4">
    <source>
        <dbReference type="ARBA" id="ARBA00022559"/>
    </source>
</evidence>
<dbReference type="InterPro" id="IPR024706">
    <property type="entry name" value="Peroxiredoxin_AhpC-typ"/>
</dbReference>
<proteinExistence type="inferred from homology"/>
<keyword evidence="5" id="KW-0049">Antioxidant</keyword>
<keyword evidence="4" id="KW-0575">Peroxidase</keyword>
<dbReference type="InterPro" id="IPR050924">
    <property type="entry name" value="Peroxiredoxin_BCP/PrxQ"/>
</dbReference>
<dbReference type="Gene3D" id="3.40.30.10">
    <property type="entry name" value="Glutaredoxin"/>
    <property type="match status" value="1"/>
</dbReference>
<reference evidence="15 16" key="1">
    <citation type="submission" date="2020-05" db="EMBL/GenBank/DDBJ databases">
        <authorList>
            <person name="Whitworth D."/>
        </authorList>
    </citation>
    <scope>NUCLEOTIDE SEQUENCE [LARGE SCALE GENOMIC DNA]</scope>
    <source>
        <strain evidence="15 16">AB043B</strain>
    </source>
</reference>
<evidence type="ECO:0000256" key="13">
    <source>
        <dbReference type="PIRSR" id="PIRSR000239-1"/>
    </source>
</evidence>
<evidence type="ECO:0000313" key="15">
    <source>
        <dbReference type="EMBL" id="NOK38867.1"/>
    </source>
</evidence>
<protein>
    <recommendedName>
        <fullName evidence="3">thioredoxin-dependent peroxiredoxin</fullName>
        <ecNumber evidence="3">1.11.1.24</ecNumber>
    </recommendedName>
    <alternativeName>
        <fullName evidence="9">Thioredoxin peroxidase</fullName>
    </alternativeName>
    <alternativeName>
        <fullName evidence="11">Thioredoxin-dependent peroxiredoxin Bcp</fullName>
    </alternativeName>
</protein>
<dbReference type="AlphaFoldDB" id="A0A3A8HCN1"/>
<feature type="domain" description="Thioredoxin" evidence="14">
    <location>
        <begin position="5"/>
        <end position="155"/>
    </location>
</feature>
<evidence type="ECO:0000256" key="7">
    <source>
        <dbReference type="ARBA" id="ARBA00023157"/>
    </source>
</evidence>
<dbReference type="RefSeq" id="WP_120529432.1">
    <property type="nucleotide sequence ID" value="NZ_JABFJV010000376.1"/>
</dbReference>
<dbReference type="PIRSF" id="PIRSF000239">
    <property type="entry name" value="AHPC"/>
    <property type="match status" value="1"/>
</dbReference>
<feature type="active site" description="Cysteine sulfenic acid (-SOH) intermediate; for peroxidase activity" evidence="13">
    <location>
        <position position="48"/>
    </location>
</feature>
<evidence type="ECO:0000256" key="6">
    <source>
        <dbReference type="ARBA" id="ARBA00023002"/>
    </source>
</evidence>
<evidence type="ECO:0000256" key="5">
    <source>
        <dbReference type="ARBA" id="ARBA00022862"/>
    </source>
</evidence>
<keyword evidence="8" id="KW-0676">Redox-active center</keyword>
<evidence type="ECO:0000313" key="16">
    <source>
        <dbReference type="Proteomes" id="UP000563426"/>
    </source>
</evidence>
<evidence type="ECO:0000256" key="11">
    <source>
        <dbReference type="ARBA" id="ARBA00042639"/>
    </source>
</evidence>
<accession>A0A3A8HCN1</accession>
<dbReference type="PANTHER" id="PTHR42801:SF4">
    <property type="entry name" value="AHPC_TSA FAMILY PROTEIN"/>
    <property type="match status" value="1"/>
</dbReference>
<dbReference type="PANTHER" id="PTHR42801">
    <property type="entry name" value="THIOREDOXIN-DEPENDENT PEROXIDE REDUCTASE"/>
    <property type="match status" value="1"/>
</dbReference>
<comment type="caution">
    <text evidence="15">The sequence shown here is derived from an EMBL/GenBank/DDBJ whole genome shotgun (WGS) entry which is preliminary data.</text>
</comment>
<dbReference type="PROSITE" id="PS51352">
    <property type="entry name" value="THIOREDOXIN_2"/>
    <property type="match status" value="1"/>
</dbReference>
<dbReference type="OrthoDB" id="9812811at2"/>
<gene>
    <name evidence="15" type="ORF">HMI49_37340</name>
</gene>
<keyword evidence="16" id="KW-1185">Reference proteome</keyword>
<dbReference type="Pfam" id="PF00578">
    <property type="entry name" value="AhpC-TSA"/>
    <property type="match status" value="1"/>
</dbReference>
<comment type="catalytic activity">
    <reaction evidence="12">
        <text>a hydroperoxide + [thioredoxin]-dithiol = an alcohol + [thioredoxin]-disulfide + H2O</text>
        <dbReference type="Rhea" id="RHEA:62620"/>
        <dbReference type="Rhea" id="RHEA-COMP:10698"/>
        <dbReference type="Rhea" id="RHEA-COMP:10700"/>
        <dbReference type="ChEBI" id="CHEBI:15377"/>
        <dbReference type="ChEBI" id="CHEBI:29950"/>
        <dbReference type="ChEBI" id="CHEBI:30879"/>
        <dbReference type="ChEBI" id="CHEBI:35924"/>
        <dbReference type="ChEBI" id="CHEBI:50058"/>
        <dbReference type="EC" id="1.11.1.24"/>
    </reaction>
</comment>
<dbReference type="Proteomes" id="UP000563426">
    <property type="component" value="Unassembled WGS sequence"/>
</dbReference>
<dbReference type="InterPro" id="IPR013766">
    <property type="entry name" value="Thioredoxin_domain"/>
</dbReference>
<comment type="subunit">
    <text evidence="2">Monomer.</text>
</comment>
<evidence type="ECO:0000256" key="3">
    <source>
        <dbReference type="ARBA" id="ARBA00013017"/>
    </source>
</evidence>
<dbReference type="GO" id="GO:0005737">
    <property type="term" value="C:cytoplasm"/>
    <property type="evidence" value="ECO:0007669"/>
    <property type="project" value="TreeGrafter"/>
</dbReference>
<keyword evidence="6" id="KW-0560">Oxidoreductase</keyword>
<evidence type="ECO:0000256" key="1">
    <source>
        <dbReference type="ARBA" id="ARBA00003330"/>
    </source>
</evidence>
<organism evidence="15 16">
    <name type="scientific">Corallococcus exercitus</name>
    <dbReference type="NCBI Taxonomy" id="2316736"/>
    <lineage>
        <taxon>Bacteria</taxon>
        <taxon>Pseudomonadati</taxon>
        <taxon>Myxococcota</taxon>
        <taxon>Myxococcia</taxon>
        <taxon>Myxococcales</taxon>
        <taxon>Cystobacterineae</taxon>
        <taxon>Myxococcaceae</taxon>
        <taxon>Corallococcus</taxon>
    </lineage>
</organism>
<dbReference type="CDD" id="cd03017">
    <property type="entry name" value="PRX_BCP"/>
    <property type="match status" value="1"/>
</dbReference>
<dbReference type="EC" id="1.11.1.24" evidence="3"/>
<comment type="function">
    <text evidence="1">Thiol-specific peroxidase that catalyzes the reduction of hydrogen peroxide and organic hydroperoxides to water and alcohols, respectively. Plays a role in cell protection against oxidative stress by detoxifying peroxides and as sensor of hydrogen peroxide-mediated signaling events.</text>
</comment>
<evidence type="ECO:0000256" key="12">
    <source>
        <dbReference type="ARBA" id="ARBA00049091"/>
    </source>
</evidence>
<dbReference type="GO" id="GO:0045454">
    <property type="term" value="P:cell redox homeostasis"/>
    <property type="evidence" value="ECO:0007669"/>
    <property type="project" value="TreeGrafter"/>
</dbReference>
<evidence type="ECO:0000256" key="2">
    <source>
        <dbReference type="ARBA" id="ARBA00011245"/>
    </source>
</evidence>
<dbReference type="FunFam" id="3.40.30.10:FF:000007">
    <property type="entry name" value="Thioredoxin-dependent thiol peroxidase"/>
    <property type="match status" value="1"/>
</dbReference>
<dbReference type="InterPro" id="IPR000866">
    <property type="entry name" value="AhpC/TSA"/>
</dbReference>
<name>A0A3A8HCN1_9BACT</name>
<sequence>MAKMLKEGDSVPDVTLRGPGDVPVRLRDLLGDKAMVIYFYPRDDSPGCTVQACTLRDQYQDFTDAGADVVGISSDSAESHEKFVAKHRLPFRLLSDPDGAARKAFGVGTNFLGLLPGRVTFVADKGGTIRYAFDSQIQVKKHAELALDVVRSLTGQGAAPTRPA</sequence>
<dbReference type="SUPFAM" id="SSF52833">
    <property type="entry name" value="Thioredoxin-like"/>
    <property type="match status" value="1"/>
</dbReference>
<dbReference type="GO" id="GO:0008379">
    <property type="term" value="F:thioredoxin peroxidase activity"/>
    <property type="evidence" value="ECO:0007669"/>
    <property type="project" value="TreeGrafter"/>
</dbReference>
<dbReference type="EMBL" id="JABFJV010000376">
    <property type="protein sequence ID" value="NOK38867.1"/>
    <property type="molecule type" value="Genomic_DNA"/>
</dbReference>
<evidence type="ECO:0000259" key="14">
    <source>
        <dbReference type="PROSITE" id="PS51352"/>
    </source>
</evidence>